<sequence>MTMLVFAPSAMAQAGDLDCADFATQEEAQATYDQDPSDPNGLDDDGDGVACETLDSGGAGAGSTGYQYAETPAAPQGSSQPLLESGGDLELPATGGASLLLTAGLLLAGAGVMAAGLSRRAR</sequence>
<keyword evidence="2" id="KW-0812">Transmembrane</keyword>
<protein>
    <recommendedName>
        <fullName evidence="3">Excalibur calcium-binding domain-containing protein</fullName>
    </recommendedName>
</protein>
<evidence type="ECO:0000256" key="2">
    <source>
        <dbReference type="SAM" id="Phobius"/>
    </source>
</evidence>
<dbReference type="InterPro" id="IPR008613">
    <property type="entry name" value="Excalibur_Ca-bd_domain"/>
</dbReference>
<organism evidence="4 5">
    <name type="scientific">Rubrobacter marinus</name>
    <dbReference type="NCBI Taxonomy" id="2653852"/>
    <lineage>
        <taxon>Bacteria</taxon>
        <taxon>Bacillati</taxon>
        <taxon>Actinomycetota</taxon>
        <taxon>Rubrobacteria</taxon>
        <taxon>Rubrobacterales</taxon>
        <taxon>Rubrobacteraceae</taxon>
        <taxon>Rubrobacter</taxon>
    </lineage>
</organism>
<keyword evidence="5" id="KW-1185">Reference proteome</keyword>
<evidence type="ECO:0000313" key="4">
    <source>
        <dbReference type="EMBL" id="QIN80836.1"/>
    </source>
</evidence>
<dbReference type="SMART" id="SM00894">
    <property type="entry name" value="Excalibur"/>
    <property type="match status" value="1"/>
</dbReference>
<evidence type="ECO:0000256" key="1">
    <source>
        <dbReference type="SAM" id="MobiDB-lite"/>
    </source>
</evidence>
<dbReference type="AlphaFoldDB" id="A0A6G8Q2Z2"/>
<evidence type="ECO:0000259" key="3">
    <source>
        <dbReference type="SMART" id="SM00894"/>
    </source>
</evidence>
<proteinExistence type="predicted"/>
<dbReference type="KEGG" id="rmar:GBA65_14800"/>
<keyword evidence="2" id="KW-1133">Transmembrane helix</keyword>
<dbReference type="Pfam" id="PF05901">
    <property type="entry name" value="Excalibur"/>
    <property type="match status" value="1"/>
</dbReference>
<feature type="domain" description="Excalibur calcium-binding" evidence="3">
    <location>
        <begin position="15"/>
        <end position="52"/>
    </location>
</feature>
<feature type="region of interest" description="Disordered" evidence="1">
    <location>
        <begin position="25"/>
        <end position="89"/>
    </location>
</feature>
<name>A0A6G8Q2Z2_9ACTN</name>
<accession>A0A6G8Q2Z2</accession>
<reference evidence="4 5" key="1">
    <citation type="submission" date="2019-10" db="EMBL/GenBank/DDBJ databases">
        <title>Rubrobacter sp nov SCSIO 52915 isolated from a deep-sea sediment in the South China Sea.</title>
        <authorList>
            <person name="Chen R.W."/>
        </authorList>
    </citation>
    <scope>NUCLEOTIDE SEQUENCE [LARGE SCALE GENOMIC DNA]</scope>
    <source>
        <strain evidence="4 5">SCSIO 52915</strain>
    </source>
</reference>
<feature type="transmembrane region" description="Helical" evidence="2">
    <location>
        <begin position="97"/>
        <end position="117"/>
    </location>
</feature>
<keyword evidence="2" id="KW-0472">Membrane</keyword>
<dbReference type="EMBL" id="CP045121">
    <property type="protein sequence ID" value="QIN80836.1"/>
    <property type="molecule type" value="Genomic_DNA"/>
</dbReference>
<gene>
    <name evidence="4" type="ORF">GBA65_14800</name>
</gene>
<evidence type="ECO:0000313" key="5">
    <source>
        <dbReference type="Proteomes" id="UP000502706"/>
    </source>
</evidence>
<dbReference type="Proteomes" id="UP000502706">
    <property type="component" value="Chromosome"/>
</dbReference>